<dbReference type="AlphaFoldDB" id="A0A7Y1QP21"/>
<evidence type="ECO:0000313" key="2">
    <source>
        <dbReference type="EMBL" id="NNA99646.1"/>
    </source>
</evidence>
<name>A0A7Y1QP21_9PSED</name>
<keyword evidence="4" id="KW-1185">Reference proteome</keyword>
<dbReference type="Proteomes" id="UP000814003">
    <property type="component" value="Unassembled WGS sequence"/>
</dbReference>
<dbReference type="EMBL" id="WKED01000137">
    <property type="protein sequence ID" value="MCF5111063.1"/>
    <property type="molecule type" value="Genomic_DNA"/>
</dbReference>
<evidence type="ECO:0000313" key="3">
    <source>
        <dbReference type="Proteomes" id="UP000542111"/>
    </source>
</evidence>
<sequence length="115" mass="12839">MKSKPALPKIEVIKVGKRFKVDWDFQEAPESRVLLRENDHLTTFIDGVLVGMGITEKQVSCASGRTGTVNRLDEATAIRLASILSDLLLPLVTKEHKRLVAQAKLPEHLRDAPRD</sequence>
<accession>A0A7Y1QP21</accession>
<protein>
    <submittedName>
        <fullName evidence="2">Uncharacterized protein</fullName>
    </submittedName>
</protein>
<evidence type="ECO:0000313" key="1">
    <source>
        <dbReference type="EMBL" id="MCF5111063.1"/>
    </source>
</evidence>
<dbReference type="EMBL" id="JAAQYP010000137">
    <property type="protein sequence ID" value="NNA99646.1"/>
    <property type="molecule type" value="Genomic_DNA"/>
</dbReference>
<evidence type="ECO:0000313" key="4">
    <source>
        <dbReference type="Proteomes" id="UP000814003"/>
    </source>
</evidence>
<reference evidence="2 3" key="2">
    <citation type="journal article" date="2020" name="Front. Microbiol.">
        <title>Genetic Organization of the aprX-lipA2 Operon Affects the Proteolytic Potential of Pseudomonas Species in Milk.</title>
        <authorList>
            <person name="Maier C."/>
            <person name="Huptas C."/>
            <person name="von Neubeck M."/>
            <person name="Scherer S."/>
            <person name="Wenning M."/>
            <person name="Lucking G."/>
        </authorList>
    </citation>
    <scope>NUCLEOTIDE SEQUENCE [LARGE SCALE GENOMIC DNA]</scope>
    <source>
        <strain evidence="2 3">G4779</strain>
    </source>
</reference>
<proteinExistence type="predicted"/>
<reference evidence="1 4" key="1">
    <citation type="submission" date="2019-11" db="EMBL/GenBank/DDBJ databases">
        <title>Epiphytic Pseudomonas syringae from cherry orchards.</title>
        <authorList>
            <person name="Hulin M.T."/>
        </authorList>
    </citation>
    <scope>NUCLEOTIDE SEQUENCE [LARGE SCALE GENOMIC DNA]</scope>
    <source>
        <strain evidence="1 4">PA-6-5B</strain>
    </source>
</reference>
<dbReference type="OrthoDB" id="6881445at2"/>
<dbReference type="Proteomes" id="UP000542111">
    <property type="component" value="Unassembled WGS sequence"/>
</dbReference>
<comment type="caution">
    <text evidence="2">The sequence shown here is derived from an EMBL/GenBank/DDBJ whole genome shotgun (WGS) entry which is preliminary data.</text>
</comment>
<gene>
    <name evidence="1" type="ORF">GIW56_30205</name>
    <name evidence="2" type="ORF">HBO33_31445</name>
</gene>
<dbReference type="GeneID" id="70103979"/>
<dbReference type="RefSeq" id="WP_076961829.1">
    <property type="nucleotide sequence ID" value="NZ_CBCRYT010000041.1"/>
</dbReference>
<organism evidence="2 3">
    <name type="scientific">Pseudomonas gessardii</name>
    <dbReference type="NCBI Taxonomy" id="78544"/>
    <lineage>
        <taxon>Bacteria</taxon>
        <taxon>Pseudomonadati</taxon>
        <taxon>Pseudomonadota</taxon>
        <taxon>Gammaproteobacteria</taxon>
        <taxon>Pseudomonadales</taxon>
        <taxon>Pseudomonadaceae</taxon>
        <taxon>Pseudomonas</taxon>
    </lineage>
</organism>